<dbReference type="STRING" id="1527444.ucyna2_00776"/>
<keyword evidence="2 9" id="KW-0121">Carboxypeptidase</keyword>
<protein>
    <submittedName>
        <fullName evidence="9">Putative MccF-like protein (Microcin C7 resistance)</fullName>
        <ecNumber evidence="9">3.4.17.13</ecNumber>
    </submittedName>
</protein>
<reference evidence="9 10" key="1">
    <citation type="submission" date="2014-08" db="EMBL/GenBank/DDBJ databases">
        <title>Comparative genomics reveals surprising divergence of two closely related strains of uncultivated UCYN-A cyanobacteria.</title>
        <authorList>
            <person name="Bombar D."/>
            <person name="Heller P."/>
            <person name="Sanchez-Baracaldo P."/>
            <person name="Carter B.J."/>
            <person name="Zert J.P."/>
        </authorList>
    </citation>
    <scope>NUCLEOTIDE SEQUENCE [LARGE SCALE GENOMIC DNA]</scope>
</reference>
<evidence type="ECO:0000256" key="5">
    <source>
        <dbReference type="ARBA" id="ARBA00022825"/>
    </source>
</evidence>
<evidence type="ECO:0000256" key="3">
    <source>
        <dbReference type="ARBA" id="ARBA00022670"/>
    </source>
</evidence>
<dbReference type="InterPro" id="IPR029062">
    <property type="entry name" value="Class_I_gatase-like"/>
</dbReference>
<feature type="domain" description="LD-carboxypeptidase N-terminal" evidence="7">
    <location>
        <begin position="16"/>
        <end position="133"/>
    </location>
</feature>
<feature type="active site" description="Charge relay system" evidence="6">
    <location>
        <position position="204"/>
    </location>
</feature>
<organism evidence="9 10">
    <name type="scientific">Candidatus Atelocyanobacterium thalassa isolate SIO64986</name>
    <dbReference type="NCBI Taxonomy" id="1527444"/>
    <lineage>
        <taxon>Bacteria</taxon>
        <taxon>Bacillati</taxon>
        <taxon>Cyanobacteriota</taxon>
        <taxon>Cyanophyceae</taxon>
        <taxon>Oscillatoriophycideae</taxon>
        <taxon>Chroococcales</taxon>
        <taxon>Aphanothecaceae</taxon>
        <taxon>Candidatus Atelocyanobacterium</taxon>
        <taxon>Candidatus Atelocyanobacterium thalassae</taxon>
    </lineage>
</organism>
<keyword evidence="4 9" id="KW-0378">Hydrolase</keyword>
<evidence type="ECO:0000256" key="2">
    <source>
        <dbReference type="ARBA" id="ARBA00022645"/>
    </source>
</evidence>
<keyword evidence="5" id="KW-0720">Serine protease</keyword>
<evidence type="ECO:0000259" key="8">
    <source>
        <dbReference type="Pfam" id="PF17676"/>
    </source>
</evidence>
<name>A0A086CGP0_9CHRO</name>
<dbReference type="GO" id="GO:0006508">
    <property type="term" value="P:proteolysis"/>
    <property type="evidence" value="ECO:0007669"/>
    <property type="project" value="UniProtKB-KW"/>
</dbReference>
<evidence type="ECO:0000313" key="9">
    <source>
        <dbReference type="EMBL" id="KFF41354.1"/>
    </source>
</evidence>
<dbReference type="InterPro" id="IPR027461">
    <property type="entry name" value="Carboxypeptidase_A_C_sf"/>
</dbReference>
<dbReference type="InterPro" id="IPR027478">
    <property type="entry name" value="LdcA_N"/>
</dbReference>
<dbReference type="eggNOG" id="COG1619">
    <property type="taxonomic scope" value="Bacteria"/>
</dbReference>
<dbReference type="PATRIC" id="fig|1527444.3.peg.737"/>
<dbReference type="Pfam" id="PF02016">
    <property type="entry name" value="Peptidase_S66"/>
    <property type="match status" value="1"/>
</dbReference>
<dbReference type="InterPro" id="IPR040449">
    <property type="entry name" value="Peptidase_S66_N"/>
</dbReference>
<dbReference type="SUPFAM" id="SSF141986">
    <property type="entry name" value="LD-carboxypeptidase A C-terminal domain-like"/>
    <property type="match status" value="1"/>
</dbReference>
<evidence type="ECO:0000259" key="7">
    <source>
        <dbReference type="Pfam" id="PF02016"/>
    </source>
</evidence>
<evidence type="ECO:0000256" key="4">
    <source>
        <dbReference type="ARBA" id="ARBA00022801"/>
    </source>
</evidence>
<keyword evidence="3" id="KW-0645">Protease</keyword>
<dbReference type="InterPro" id="IPR003507">
    <property type="entry name" value="S66_fam"/>
</dbReference>
<dbReference type="Pfam" id="PF17676">
    <property type="entry name" value="Peptidase_S66C"/>
    <property type="match status" value="1"/>
</dbReference>
<dbReference type="GO" id="GO:0008236">
    <property type="term" value="F:serine-type peptidase activity"/>
    <property type="evidence" value="ECO:0007669"/>
    <property type="project" value="UniProtKB-KW"/>
</dbReference>
<dbReference type="EMBL" id="JPSP01000008">
    <property type="protein sequence ID" value="KFF41354.1"/>
    <property type="molecule type" value="Genomic_DNA"/>
</dbReference>
<dbReference type="EC" id="3.4.17.13" evidence="9"/>
<dbReference type="Gene3D" id="3.40.50.10740">
    <property type="entry name" value="Class I glutamine amidotransferase-like"/>
    <property type="match status" value="1"/>
</dbReference>
<dbReference type="PANTHER" id="PTHR30237:SF2">
    <property type="entry name" value="MUREIN TETRAPEPTIDE CARBOXYPEPTIDASE"/>
    <property type="match status" value="1"/>
</dbReference>
<dbReference type="GO" id="GO:0106415">
    <property type="term" value="F:muramoyltetrapeptide carboxypeptidase activity"/>
    <property type="evidence" value="ECO:0007669"/>
    <property type="project" value="UniProtKB-EC"/>
</dbReference>
<dbReference type="SUPFAM" id="SSF52317">
    <property type="entry name" value="Class I glutamine amidotransferase-like"/>
    <property type="match status" value="1"/>
</dbReference>
<comment type="similarity">
    <text evidence="1">Belongs to the peptidase S66 family.</text>
</comment>
<proteinExistence type="inferred from homology"/>
<dbReference type="AlphaFoldDB" id="A0A086CGP0"/>
<evidence type="ECO:0000256" key="1">
    <source>
        <dbReference type="ARBA" id="ARBA00010233"/>
    </source>
</evidence>
<dbReference type="Gene3D" id="3.50.30.60">
    <property type="entry name" value="LD-carboxypeptidase A C-terminal domain-like"/>
    <property type="match status" value="1"/>
</dbReference>
<evidence type="ECO:0000313" key="10">
    <source>
        <dbReference type="Proteomes" id="UP000028922"/>
    </source>
</evidence>
<gene>
    <name evidence="9" type="ORF">ucyna2_00776</name>
</gene>
<feature type="domain" description="LD-carboxypeptidase C-terminal" evidence="8">
    <location>
        <begin position="173"/>
        <end position="287"/>
    </location>
</feature>
<sequence>MDLFQTPSFLKPGDTVQIIAPSGPFIELSNLEKGIEIWHSKGYNMVLSKNWNACHGYLAGTDNQRISDLLEALQNPKCKAIIPLRGGYGSIRLFEQKQLSILLTKYPKWIIGFSDITVLLWKLASIKIRSIHGPVLTTLCDEPNWSIERFFSYIQGFKLPSLKGEGWGGGIKQGILLPANLTVATHLLGTPLQPSLKGTILALEDIGEDPYKIDRILTQWRLMGIFHKVHGIVLGSFNQCNTFSKNPSWTVEEVLRDRLSDLNIPIISNLPFGHGKVNAILPVGINVIINGDQGYLDFITH</sequence>
<dbReference type="PANTHER" id="PTHR30237">
    <property type="entry name" value="MURAMOYLTETRAPEPTIDE CARBOXYPEPTIDASE"/>
    <property type="match status" value="1"/>
</dbReference>
<dbReference type="PIRSF" id="PIRSF028757">
    <property type="entry name" value="LD-carboxypeptidase"/>
    <property type="match status" value="1"/>
</dbReference>
<dbReference type="Proteomes" id="UP000028922">
    <property type="component" value="Unassembled WGS sequence"/>
</dbReference>
<dbReference type="CDD" id="cd07025">
    <property type="entry name" value="Peptidase_S66"/>
    <property type="match status" value="1"/>
</dbReference>
<dbReference type="InterPro" id="IPR040921">
    <property type="entry name" value="Peptidase_S66C"/>
</dbReference>
<feature type="active site" description="Nucleophile" evidence="6">
    <location>
        <position position="114"/>
    </location>
</feature>
<accession>A0A086CGP0</accession>
<evidence type="ECO:0000256" key="6">
    <source>
        <dbReference type="PIRSR" id="PIRSR028757-1"/>
    </source>
</evidence>
<feature type="active site" description="Charge relay system" evidence="6">
    <location>
        <position position="274"/>
    </location>
</feature>
<comment type="caution">
    <text evidence="9">The sequence shown here is derived from an EMBL/GenBank/DDBJ whole genome shotgun (WGS) entry which is preliminary data.</text>
</comment>